<evidence type="ECO:0000313" key="1">
    <source>
        <dbReference type="EMBL" id="SEL59427.1"/>
    </source>
</evidence>
<dbReference type="AlphaFoldDB" id="A0A1H7RJ78"/>
<keyword evidence="2" id="KW-1185">Reference proteome</keyword>
<protein>
    <submittedName>
        <fullName evidence="1">Uncharacterized protein</fullName>
    </submittedName>
</protein>
<accession>A0A1H7RJ78</accession>
<name>A0A1H7RJ78_9FLAO</name>
<sequence>MKTNEFLALLKENSDKSLVFEYAPGLLVGANYHITEVKNITIDSVDCGAGTDFWKETIIQLWESPQEIGKRDYMSAYKALAILNKVDKIKPMEKDVEVKFEYSNALFHTAQLFVLSYQNKGNSLLLHLGIEKTDCKAKETCGIPETTEAMESSCLPGQGCC</sequence>
<gene>
    <name evidence="1" type="ORF">SAMN04488008_104286</name>
</gene>
<dbReference type="STRING" id="228957.SAMN04488008_104286"/>
<proteinExistence type="predicted"/>
<dbReference type="EMBL" id="FNZN01000004">
    <property type="protein sequence ID" value="SEL59427.1"/>
    <property type="molecule type" value="Genomic_DNA"/>
</dbReference>
<reference evidence="2" key="1">
    <citation type="submission" date="2016-10" db="EMBL/GenBank/DDBJ databases">
        <authorList>
            <person name="Varghese N."/>
            <person name="Submissions S."/>
        </authorList>
    </citation>
    <scope>NUCLEOTIDE SEQUENCE [LARGE SCALE GENOMIC DNA]</scope>
    <source>
        <strain evidence="2">DSM 16471</strain>
    </source>
</reference>
<dbReference type="Pfam" id="PF20001">
    <property type="entry name" value="DUF6428"/>
    <property type="match status" value="1"/>
</dbReference>
<dbReference type="RefSeq" id="WP_091623963.1">
    <property type="nucleotide sequence ID" value="NZ_FNZN01000004.1"/>
</dbReference>
<dbReference type="Proteomes" id="UP000198990">
    <property type="component" value="Unassembled WGS sequence"/>
</dbReference>
<evidence type="ECO:0000313" key="2">
    <source>
        <dbReference type="Proteomes" id="UP000198990"/>
    </source>
</evidence>
<dbReference type="InterPro" id="IPR045534">
    <property type="entry name" value="DUF6428"/>
</dbReference>
<organism evidence="1 2">
    <name type="scientific">Maribacter orientalis</name>
    <dbReference type="NCBI Taxonomy" id="228957"/>
    <lineage>
        <taxon>Bacteria</taxon>
        <taxon>Pseudomonadati</taxon>
        <taxon>Bacteroidota</taxon>
        <taxon>Flavobacteriia</taxon>
        <taxon>Flavobacteriales</taxon>
        <taxon>Flavobacteriaceae</taxon>
        <taxon>Maribacter</taxon>
    </lineage>
</organism>
<dbReference type="OrthoDB" id="66316at2"/>